<proteinExistence type="inferred from homology"/>
<dbReference type="Gene3D" id="3.90.1150.10">
    <property type="entry name" value="Aspartate Aminotransferase, domain 1"/>
    <property type="match status" value="1"/>
</dbReference>
<evidence type="ECO:0000259" key="4">
    <source>
        <dbReference type="Pfam" id="PF01212"/>
    </source>
</evidence>
<dbReference type="AlphaFoldDB" id="A0A080N325"/>
<evidence type="ECO:0000256" key="2">
    <source>
        <dbReference type="ARBA" id="ARBA00006966"/>
    </source>
</evidence>
<keyword evidence="6" id="KW-1185">Reference proteome</keyword>
<dbReference type="RefSeq" id="WP_044087203.1">
    <property type="nucleotide sequence ID" value="NZ_ATLK01000001.1"/>
</dbReference>
<dbReference type="eggNOG" id="COG2008">
    <property type="taxonomic scope" value="Bacteria"/>
</dbReference>
<dbReference type="InterPro" id="IPR015424">
    <property type="entry name" value="PyrdxlP-dep_Trfase"/>
</dbReference>
<feature type="domain" description="Aromatic amino acid beta-eliminating lyase/threonine aldolase" evidence="4">
    <location>
        <begin position="30"/>
        <end position="294"/>
    </location>
</feature>
<evidence type="ECO:0000313" key="6">
    <source>
        <dbReference type="Proteomes" id="UP000028730"/>
    </source>
</evidence>
<evidence type="ECO:0000256" key="1">
    <source>
        <dbReference type="ARBA" id="ARBA00001933"/>
    </source>
</evidence>
<keyword evidence="3" id="KW-0663">Pyridoxal phosphate</keyword>
<dbReference type="InterPro" id="IPR015422">
    <property type="entry name" value="PyrdxlP-dep_Trfase_small"/>
</dbReference>
<reference evidence="5 6" key="1">
    <citation type="journal article" date="2014" name="Appl. Environ. Microbiol.">
        <title>Genomic encyclopedia of type strains of the genus Bifidobacterium.</title>
        <authorList>
            <person name="Milani C."/>
            <person name="Lugli G.A."/>
            <person name="Duranti S."/>
            <person name="Turroni F."/>
            <person name="Bottacini F."/>
            <person name="Mangifesta M."/>
            <person name="Sanchez B."/>
            <person name="Viappiani A."/>
            <person name="Mancabelli L."/>
            <person name="Taminiau B."/>
            <person name="Delcenserie V."/>
            <person name="Barrangou R."/>
            <person name="Margolles A."/>
            <person name="van Sinderen D."/>
            <person name="Ventura M."/>
        </authorList>
    </citation>
    <scope>NUCLEOTIDE SEQUENCE [LARGE SCALE GENOMIC DNA]</scope>
    <source>
        <strain evidence="5 6">DSM 19703</strain>
    </source>
</reference>
<dbReference type="PANTHER" id="PTHR48097">
    <property type="entry name" value="L-THREONINE ALDOLASE-RELATED"/>
    <property type="match status" value="1"/>
</dbReference>
<comment type="similarity">
    <text evidence="2">Belongs to the threonine aldolase family.</text>
</comment>
<gene>
    <name evidence="5" type="ORF">BBOMB_0645</name>
</gene>
<accession>A0A080N325</accession>
<dbReference type="Gene3D" id="3.40.640.10">
    <property type="entry name" value="Type I PLP-dependent aspartate aminotransferase-like (Major domain)"/>
    <property type="match status" value="1"/>
</dbReference>
<comment type="cofactor">
    <cofactor evidence="1">
        <name>pyridoxal 5'-phosphate</name>
        <dbReference type="ChEBI" id="CHEBI:597326"/>
    </cofactor>
</comment>
<dbReference type="GO" id="GO:0016829">
    <property type="term" value="F:lyase activity"/>
    <property type="evidence" value="ECO:0007669"/>
    <property type="project" value="UniProtKB-KW"/>
</dbReference>
<organism evidence="5 6">
    <name type="scientific">Bifidobacterium bombi DSM 19703</name>
    <dbReference type="NCBI Taxonomy" id="1341695"/>
    <lineage>
        <taxon>Bacteria</taxon>
        <taxon>Bacillati</taxon>
        <taxon>Actinomycetota</taxon>
        <taxon>Actinomycetes</taxon>
        <taxon>Bifidobacteriales</taxon>
        <taxon>Bifidobacteriaceae</taxon>
        <taxon>Bifidobacterium</taxon>
    </lineage>
</organism>
<name>A0A080N325_9BIFI</name>
<dbReference type="Pfam" id="PF01212">
    <property type="entry name" value="Beta_elim_lyase"/>
    <property type="match status" value="1"/>
</dbReference>
<dbReference type="InterPro" id="IPR015421">
    <property type="entry name" value="PyrdxlP-dep_Trfase_major"/>
</dbReference>
<sequence>MLNFVNDYCEAAHPDILRRITQTNMEQLPGYGSDHYCDEAKAKIRQVCDAPDADVRFLVGGTQTNQTVIDTITPPWAGVVASTSGHVNVHEAGAIEFSGHKVLTIPSHEGKMDAKELDAFCADFYADGNHTHMVFPGCVYISQSTEYGTLYTKAELEAIAAAAHKYDIPLFLDGARLGYALAAEGNDLTLQDIARITDVFSIGGTKVGALFGEAIVFTKGNTPSHLTTQIKQHGALLAKGWLLGLQFDTLFTDGLYTHIAANADMQASRIRAALKDKGYRLVFENTTNQTFVVMDGPTVDRLGKDVKFDFVTKYDDAHTIMRICTSWATTDEHVDRLLELL</sequence>
<dbReference type="PANTHER" id="PTHR48097:SF5">
    <property type="entry name" value="LOW SPECIFICITY L-THREONINE ALDOLASE"/>
    <property type="match status" value="1"/>
</dbReference>
<evidence type="ECO:0000313" key="5">
    <source>
        <dbReference type="EMBL" id="KFF31301.1"/>
    </source>
</evidence>
<dbReference type="Proteomes" id="UP000028730">
    <property type="component" value="Unassembled WGS sequence"/>
</dbReference>
<dbReference type="STRING" id="1341695.BBOMB_0645"/>
<dbReference type="GO" id="GO:0006520">
    <property type="term" value="P:amino acid metabolic process"/>
    <property type="evidence" value="ECO:0007669"/>
    <property type="project" value="InterPro"/>
</dbReference>
<keyword evidence="5" id="KW-0456">Lyase</keyword>
<dbReference type="OrthoDB" id="9774495at2"/>
<dbReference type="InterPro" id="IPR001597">
    <property type="entry name" value="ArAA_b-elim_lyase/Thr_aldolase"/>
</dbReference>
<dbReference type="EC" id="4.1.2.48" evidence="5"/>
<comment type="caution">
    <text evidence="5">The sequence shown here is derived from an EMBL/GenBank/DDBJ whole genome shotgun (WGS) entry which is preliminary data.</text>
</comment>
<dbReference type="EMBL" id="ATLK01000001">
    <property type="protein sequence ID" value="KFF31301.1"/>
    <property type="molecule type" value="Genomic_DNA"/>
</dbReference>
<evidence type="ECO:0000256" key="3">
    <source>
        <dbReference type="ARBA" id="ARBA00022898"/>
    </source>
</evidence>
<protein>
    <submittedName>
        <fullName evidence="5">Threonine aldolase, beta-eliminating lyase</fullName>
        <ecNumber evidence="5">4.1.2.48</ecNumber>
    </submittedName>
</protein>
<dbReference type="SUPFAM" id="SSF53383">
    <property type="entry name" value="PLP-dependent transferases"/>
    <property type="match status" value="1"/>
</dbReference>